<reference evidence="2 3" key="1">
    <citation type="submission" date="2019-02" db="EMBL/GenBank/DDBJ databases">
        <title>Deep-cultivation of Planctomycetes and their phenomic and genomic characterization uncovers novel biology.</title>
        <authorList>
            <person name="Wiegand S."/>
            <person name="Jogler M."/>
            <person name="Boedeker C."/>
            <person name="Pinto D."/>
            <person name="Vollmers J."/>
            <person name="Rivas-Marin E."/>
            <person name="Kohn T."/>
            <person name="Peeters S.H."/>
            <person name="Heuer A."/>
            <person name="Rast P."/>
            <person name="Oberbeckmann S."/>
            <person name="Bunk B."/>
            <person name="Jeske O."/>
            <person name="Meyerdierks A."/>
            <person name="Storesund J.E."/>
            <person name="Kallscheuer N."/>
            <person name="Luecker S."/>
            <person name="Lage O.M."/>
            <person name="Pohl T."/>
            <person name="Merkel B.J."/>
            <person name="Hornburger P."/>
            <person name="Mueller R.-W."/>
            <person name="Bruemmer F."/>
            <person name="Labrenz M."/>
            <person name="Spormann A.M."/>
            <person name="Op den Camp H."/>
            <person name="Overmann J."/>
            <person name="Amann R."/>
            <person name="Jetten M.S.M."/>
            <person name="Mascher T."/>
            <person name="Medema M.H."/>
            <person name="Devos D.P."/>
            <person name="Kaster A.-K."/>
            <person name="Ovreas L."/>
            <person name="Rohde M."/>
            <person name="Galperin M.Y."/>
            <person name="Jogler C."/>
        </authorList>
    </citation>
    <scope>NUCLEOTIDE SEQUENCE [LARGE SCALE GENOMIC DNA]</scope>
    <source>
        <strain evidence="2 3">Pla85_3_4</strain>
    </source>
</reference>
<organism evidence="2 3">
    <name type="scientific">Lignipirellula cremea</name>
    <dbReference type="NCBI Taxonomy" id="2528010"/>
    <lineage>
        <taxon>Bacteria</taxon>
        <taxon>Pseudomonadati</taxon>
        <taxon>Planctomycetota</taxon>
        <taxon>Planctomycetia</taxon>
        <taxon>Pirellulales</taxon>
        <taxon>Pirellulaceae</taxon>
        <taxon>Lignipirellula</taxon>
    </lineage>
</organism>
<evidence type="ECO:0000256" key="1">
    <source>
        <dbReference type="SAM" id="MobiDB-lite"/>
    </source>
</evidence>
<keyword evidence="3" id="KW-1185">Reference proteome</keyword>
<dbReference type="EMBL" id="CP036433">
    <property type="protein sequence ID" value="QDU96233.1"/>
    <property type="molecule type" value="Genomic_DNA"/>
</dbReference>
<feature type="region of interest" description="Disordered" evidence="1">
    <location>
        <begin position="62"/>
        <end position="106"/>
    </location>
</feature>
<dbReference type="Proteomes" id="UP000317648">
    <property type="component" value="Chromosome"/>
</dbReference>
<evidence type="ECO:0000313" key="3">
    <source>
        <dbReference type="Proteomes" id="UP000317648"/>
    </source>
</evidence>
<accession>A0A518DWM7</accession>
<dbReference type="OrthoDB" id="289470at2"/>
<dbReference type="KEGG" id="lcre:Pla8534_40520"/>
<protein>
    <submittedName>
        <fullName evidence="2">Uncharacterized protein</fullName>
    </submittedName>
</protein>
<sequence length="165" mass="18092">MLKLNVGLSRKIGEANYGSRGASVHLELEVEAGLASEPDALRERVRQLFRIAKASVDEELEGSGHVAKGHSNGQYPPTNGHLDYANGNGHRQENGYGSQQRPNGRMATASQVKALHAISRKFRIDLVSELRNRFGVARPDDLLIGQASELIDLIRPKESDNSGRR</sequence>
<evidence type="ECO:0000313" key="2">
    <source>
        <dbReference type="EMBL" id="QDU96233.1"/>
    </source>
</evidence>
<gene>
    <name evidence="2" type="ORF">Pla8534_40520</name>
</gene>
<name>A0A518DWM7_9BACT</name>
<dbReference type="RefSeq" id="WP_145054882.1">
    <property type="nucleotide sequence ID" value="NZ_CP036433.1"/>
</dbReference>
<dbReference type="AlphaFoldDB" id="A0A518DWM7"/>
<proteinExistence type="predicted"/>